<proteinExistence type="predicted"/>
<gene>
    <name evidence="1" type="ORF">CCGE525_27140</name>
</gene>
<dbReference type="Proteomes" id="UP000282195">
    <property type="component" value="Plasmid pRCCGE525c"/>
</dbReference>
<dbReference type="GO" id="GO:0004497">
    <property type="term" value="F:monooxygenase activity"/>
    <property type="evidence" value="ECO:0007669"/>
    <property type="project" value="InterPro"/>
</dbReference>
<dbReference type="PANTHER" id="PTHR43747:SF1">
    <property type="entry name" value="SLR1998 PROTEIN"/>
    <property type="match status" value="1"/>
</dbReference>
<dbReference type="RefSeq" id="WP_120707370.1">
    <property type="nucleotide sequence ID" value="NZ_CP032695.1"/>
</dbReference>
<sequence>MDLTAEVVVIGAGPAGAATALLLAPFHRTLLVDRAEAGDRLPSTARIGESLPAAARRVLQDMGLWQDFQSQGHVPCYGTRSIWGEPQTIWADSIRDPDGPGWHLDRARFDAWLRRSASERGAALVAPAQATELISTADGWQLTLLRHGRPLTVSSRFLVDAGGRTAPLARMLGHRHRAGDRLACHWCHGVSSGDVGVTVTITEQDGWWYTAPLPNGRRVLAFHTDSDLPVARELAGAENLLARARRQADLASLLSTVGFQSVGNTGYCAAHSSWMEAAAGPGWLAVGDAALACDPLSSQGLLNALYSGLMAARALRTGLAGDTDAFADYAQTMARVVDAYRAHLAAWYALESRWPDQPFWSRRSVPARPSVSGSGTQTHTD</sequence>
<dbReference type="PANTHER" id="PTHR43747">
    <property type="entry name" value="FAD-BINDING PROTEIN"/>
    <property type="match status" value="1"/>
</dbReference>
<keyword evidence="2" id="KW-1185">Reference proteome</keyword>
<dbReference type="Gene3D" id="3.50.50.60">
    <property type="entry name" value="FAD/NAD(P)-binding domain"/>
    <property type="match status" value="1"/>
</dbReference>
<evidence type="ECO:0000313" key="2">
    <source>
        <dbReference type="Proteomes" id="UP000282195"/>
    </source>
</evidence>
<reference evidence="1 2" key="1">
    <citation type="submission" date="2018-10" db="EMBL/GenBank/DDBJ databases">
        <title>Rhizobium etli, R. leguminosarum and a new Rhizobium genospecies from Phaseolus dumosus.</title>
        <authorList>
            <person name="Ramirez-Puebla S.T."/>
            <person name="Rogel-Hernandez M.A."/>
            <person name="Guerrero G."/>
            <person name="Ormeno-Orrillo E."/>
            <person name="Martinez-Romero J.C."/>
            <person name="Negrete-Yankelevich S."/>
            <person name="Martinez-Romero E."/>
        </authorList>
    </citation>
    <scope>NUCLEOTIDE SEQUENCE [LARGE SCALE GENOMIC DNA]</scope>
    <source>
        <strain evidence="1 2">CCGE525</strain>
        <plasmid evidence="2">prccge525c</plasmid>
    </source>
</reference>
<name>A0A387G282_9HYPH</name>
<dbReference type="InterPro" id="IPR050816">
    <property type="entry name" value="Flavin-dep_Halogenase_NPB"/>
</dbReference>
<dbReference type="Pfam" id="PF04820">
    <property type="entry name" value="Trp_halogenase"/>
    <property type="match status" value="1"/>
</dbReference>
<geneLocation type="plasmid" evidence="2">
    <name>prccge525c</name>
</geneLocation>
<evidence type="ECO:0000313" key="1">
    <source>
        <dbReference type="EMBL" id="AYG62454.1"/>
    </source>
</evidence>
<dbReference type="OrthoDB" id="9799983at2"/>
<dbReference type="KEGG" id="rjg:CCGE525_27140"/>
<dbReference type="SUPFAM" id="SSF51905">
    <property type="entry name" value="FAD/NAD(P)-binding domain"/>
    <property type="match status" value="1"/>
</dbReference>
<keyword evidence="1" id="KW-0614">Plasmid</keyword>
<dbReference type="AlphaFoldDB" id="A0A387G282"/>
<dbReference type="InterPro" id="IPR006905">
    <property type="entry name" value="Flavin_halogenase"/>
</dbReference>
<organism evidence="1 2">
    <name type="scientific">Rhizobium jaguaris</name>
    <dbReference type="NCBI Taxonomy" id="1312183"/>
    <lineage>
        <taxon>Bacteria</taxon>
        <taxon>Pseudomonadati</taxon>
        <taxon>Pseudomonadota</taxon>
        <taxon>Alphaproteobacteria</taxon>
        <taxon>Hyphomicrobiales</taxon>
        <taxon>Rhizobiaceae</taxon>
        <taxon>Rhizobium/Agrobacterium group</taxon>
        <taxon>Rhizobium</taxon>
    </lineage>
</organism>
<accession>A0A387G282</accession>
<protein>
    <submittedName>
        <fullName evidence="1">NAD(P)/FAD-dependent oxidoreductase</fullName>
    </submittedName>
</protein>
<dbReference type="EMBL" id="CP032695">
    <property type="protein sequence ID" value="AYG62454.1"/>
    <property type="molecule type" value="Genomic_DNA"/>
</dbReference>
<dbReference type="Gene3D" id="3.30.9.100">
    <property type="match status" value="1"/>
</dbReference>
<dbReference type="InterPro" id="IPR036188">
    <property type="entry name" value="FAD/NAD-bd_sf"/>
</dbReference>